<gene>
    <name evidence="1" type="ORF">JHL22_04425</name>
</gene>
<comment type="caution">
    <text evidence="1">The sequence shown here is derived from an EMBL/GenBank/DDBJ whole genome shotgun (WGS) entry which is preliminary data.</text>
</comment>
<organism evidence="1 2">
    <name type="scientific">Advenella mandrilli</name>
    <dbReference type="NCBI Taxonomy" id="2800330"/>
    <lineage>
        <taxon>Bacteria</taxon>
        <taxon>Pseudomonadati</taxon>
        <taxon>Pseudomonadota</taxon>
        <taxon>Betaproteobacteria</taxon>
        <taxon>Burkholderiales</taxon>
        <taxon>Alcaligenaceae</taxon>
    </lineage>
</organism>
<dbReference type="Proteomes" id="UP000635316">
    <property type="component" value="Unassembled WGS sequence"/>
</dbReference>
<proteinExistence type="predicted"/>
<name>A0ABS1EBT7_9BURK</name>
<keyword evidence="2" id="KW-1185">Reference proteome</keyword>
<sequence length="124" mass="13781">MDYLTETPAAEPARQSRRRVYSPAFKAHLVALCQDPATSVAAIARAHNINDNMLHRWIREAQAKTPATPSFIALPTSAEVVRPIQQDSAGHIQVTLQGKQINLSMQWPLHDAQGCATFIREVLR</sequence>
<evidence type="ECO:0000313" key="2">
    <source>
        <dbReference type="Proteomes" id="UP000635316"/>
    </source>
</evidence>
<dbReference type="EMBL" id="JAENGP010000003">
    <property type="protein sequence ID" value="MBK1780455.1"/>
    <property type="molecule type" value="Genomic_DNA"/>
</dbReference>
<accession>A0ABS1EBT7</accession>
<dbReference type="RefSeq" id="WP_200234254.1">
    <property type="nucleotide sequence ID" value="NZ_JAENGP010000003.1"/>
</dbReference>
<dbReference type="SUPFAM" id="SSF46689">
    <property type="entry name" value="Homeodomain-like"/>
    <property type="match status" value="1"/>
</dbReference>
<dbReference type="NCBIfam" id="NF047595">
    <property type="entry name" value="IS66_ISRel24_TnpA"/>
    <property type="match status" value="1"/>
</dbReference>
<reference evidence="1 2" key="1">
    <citation type="submission" date="2020-12" db="EMBL/GenBank/DDBJ databases">
        <authorList>
            <person name="Lu T."/>
            <person name="Wang Q."/>
            <person name="Han X."/>
        </authorList>
    </citation>
    <scope>NUCLEOTIDE SEQUENCE [LARGE SCALE GENOMIC DNA]</scope>
    <source>
        <strain evidence="1 2">WQ 585</strain>
    </source>
</reference>
<evidence type="ECO:0000313" key="1">
    <source>
        <dbReference type="EMBL" id="MBK1780455.1"/>
    </source>
</evidence>
<dbReference type="InterPro" id="IPR002514">
    <property type="entry name" value="Transposase_8"/>
</dbReference>
<dbReference type="InterPro" id="IPR009057">
    <property type="entry name" value="Homeodomain-like_sf"/>
</dbReference>
<dbReference type="Pfam" id="PF01527">
    <property type="entry name" value="HTH_Tnp_1"/>
    <property type="match status" value="1"/>
</dbReference>
<protein>
    <submittedName>
        <fullName evidence="1">Transposase</fullName>
    </submittedName>
</protein>